<gene>
    <name evidence="2" type="ORF">DZG00_01540</name>
</gene>
<feature type="transmembrane region" description="Helical" evidence="1">
    <location>
        <begin position="263"/>
        <end position="286"/>
    </location>
</feature>
<evidence type="ECO:0000256" key="1">
    <source>
        <dbReference type="SAM" id="Phobius"/>
    </source>
</evidence>
<dbReference type="Proteomes" id="UP000266484">
    <property type="component" value="Unassembled WGS sequence"/>
</dbReference>
<dbReference type="OrthoDB" id="4607340at2"/>
<dbReference type="EMBL" id="QWGT01000009">
    <property type="protein sequence ID" value="RIJ53278.1"/>
    <property type="molecule type" value="Genomic_DNA"/>
</dbReference>
<evidence type="ECO:0000313" key="3">
    <source>
        <dbReference type="Proteomes" id="UP000266484"/>
    </source>
</evidence>
<dbReference type="RefSeq" id="WP_119381344.1">
    <property type="nucleotide sequence ID" value="NZ_QWGT01000009.1"/>
</dbReference>
<feature type="transmembrane region" description="Helical" evidence="1">
    <location>
        <begin position="145"/>
        <end position="167"/>
    </location>
</feature>
<dbReference type="AlphaFoldDB" id="A0A399TCT4"/>
<keyword evidence="1" id="KW-1133">Transmembrane helix</keyword>
<feature type="transmembrane region" description="Helical" evidence="1">
    <location>
        <begin position="292"/>
        <end position="310"/>
    </location>
</feature>
<feature type="transmembrane region" description="Helical" evidence="1">
    <location>
        <begin position="76"/>
        <end position="95"/>
    </location>
</feature>
<accession>A0A399TCT4</accession>
<evidence type="ECO:0008006" key="4">
    <source>
        <dbReference type="Google" id="ProtNLM"/>
    </source>
</evidence>
<evidence type="ECO:0000313" key="2">
    <source>
        <dbReference type="EMBL" id="RIJ53278.1"/>
    </source>
</evidence>
<sequence length="355" mass="37304">MSALSIVAMLASGVLSAPGPYWPQILSALIFAACVFGYAKFAADVPAMTQILAAAGAGTVIYYLAFGRAGSYDLQVLWKYAIALPFTAAVLYFACRSGRRLLPVLSLGAVALLSLVFEFRSFSGICIAAIIAWLFHSRAGTSRWWVARAAVLGGLLTVAFNVIVSVIESGAFGYALQTKTENQLEGGGPAILSGRVEPPLSVAAISENPLLGWGNPQAIGERTLGVAAEFARAIGMNDIGSYRGIWVRADGSISLHSILFESWVSGGLLAALLPIALIALFVAAVFRAHGRFYPLIALISIQGIWDVVFSPWAGNRAALLGISALIAVFSLRASVTNADGARRHQGVSVAKSTSK</sequence>
<organism evidence="2 3">
    <name type="scientific">Clavibacter lycopersici</name>
    <dbReference type="NCBI Taxonomy" id="2301718"/>
    <lineage>
        <taxon>Bacteria</taxon>
        <taxon>Bacillati</taxon>
        <taxon>Actinomycetota</taxon>
        <taxon>Actinomycetes</taxon>
        <taxon>Micrococcales</taxon>
        <taxon>Microbacteriaceae</taxon>
        <taxon>Clavibacter</taxon>
    </lineage>
</organism>
<protein>
    <recommendedName>
        <fullName evidence="4">O-antigen ligase domain-containing protein</fullName>
    </recommendedName>
</protein>
<keyword evidence="1" id="KW-0812">Transmembrane</keyword>
<keyword evidence="1" id="KW-0472">Membrane</keyword>
<proteinExistence type="predicted"/>
<name>A0A399TCT4_9MICO</name>
<comment type="caution">
    <text evidence="2">The sequence shown here is derived from an EMBL/GenBank/DDBJ whole genome shotgun (WGS) entry which is preliminary data.</text>
</comment>
<feature type="transmembrane region" description="Helical" evidence="1">
    <location>
        <begin position="317"/>
        <end position="335"/>
    </location>
</feature>
<feature type="transmembrane region" description="Helical" evidence="1">
    <location>
        <begin position="107"/>
        <end position="133"/>
    </location>
</feature>
<feature type="transmembrane region" description="Helical" evidence="1">
    <location>
        <begin position="50"/>
        <end position="70"/>
    </location>
</feature>
<reference evidence="2 3" key="1">
    <citation type="submission" date="2018-08" db="EMBL/GenBank/DDBJ databases">
        <title>Genome Sequence of Clavibacter michiganensis Subspecies type strains, and the Atypical Peach-Colored Strains Isolated from Tomato.</title>
        <authorList>
            <person name="Osdaghi E."/>
            <person name="Portier P."/>
            <person name="Briand M."/>
            <person name="Jacques M.-A."/>
        </authorList>
    </citation>
    <scope>NUCLEOTIDE SEQUENCE [LARGE SCALE GENOMIC DNA]</scope>
    <source>
        <strain evidence="2 3">CFBP 8615</strain>
    </source>
</reference>
<keyword evidence="3" id="KW-1185">Reference proteome</keyword>